<feature type="transmembrane region" description="Helical" evidence="1">
    <location>
        <begin position="12"/>
        <end position="39"/>
    </location>
</feature>
<sequence length="113" mass="13111">MFFSPTFRNLWVMITGFHGFCFVTGWLVFLVIGYVWCAFRRICSIGWISIVHSERVTECIHSFLNGCQTLGYLAQSFVGILVVHNIGIRVDISPFRATIIYISLYSRRRYTCN</sequence>
<keyword evidence="1" id="KW-0472">Membrane</keyword>
<keyword evidence="1" id="KW-1133">Transmembrane helix</keyword>
<accession>A0AA48SF19</accession>
<evidence type="ECO:0000256" key="1">
    <source>
        <dbReference type="SAM" id="Phobius"/>
    </source>
</evidence>
<keyword evidence="1" id="KW-0812">Transmembrane</keyword>
<evidence type="ECO:0000313" key="2">
    <source>
        <dbReference type="EMBL" id="DBA11643.1"/>
    </source>
</evidence>
<reference evidence="2" key="2">
    <citation type="submission" date="2023-01" db="EMBL/GenBank/DDBJ databases">
        <authorList>
            <person name="Rosani U."/>
            <person name="Delmont T.O."/>
            <person name="Gaia M."/>
            <person name="Krupovic M."/>
        </authorList>
    </citation>
    <scope>NUCLEOTIDE SEQUENCE</scope>
    <source>
        <strain evidence="2">MalacoHV4/Med/2018 155</strain>
    </source>
</reference>
<name>A0AA48SF19_9VIRU</name>
<organism evidence="2">
    <name type="scientific">Malaco herpesvirus 4</name>
    <dbReference type="NCBI Taxonomy" id="3031800"/>
    <lineage>
        <taxon>Viruses</taxon>
        <taxon>Duplodnaviria</taxon>
        <taxon>Heunggongvirae</taxon>
        <taxon>Peploviricota</taxon>
        <taxon>Herviviricetes</taxon>
        <taxon>Herpesvirales</taxon>
        <taxon>Malacoherpesviridae</taxon>
    </lineage>
</organism>
<protein>
    <submittedName>
        <fullName evidence="2">ORF29</fullName>
    </submittedName>
</protein>
<dbReference type="EMBL" id="BK063071">
    <property type="protein sequence ID" value="DBA11643.1"/>
    <property type="molecule type" value="Genomic_DNA"/>
</dbReference>
<reference evidence="2" key="1">
    <citation type="journal article" date="2023" name="Front. Mar. Sci.">
        <title>Tracing the invertebrate herpesviruses in the global sequence datasets.</title>
        <authorList>
            <person name="Rosani U."/>
            <person name="Gaia M."/>
            <person name="Delmont T.O."/>
            <person name="Krupovic M."/>
        </authorList>
    </citation>
    <scope>NUCLEOTIDE SEQUENCE</scope>
    <source>
        <strain evidence="2">MalacoHV4/Med/2018 155</strain>
    </source>
</reference>
<proteinExistence type="predicted"/>